<accession>A0A0A8YG13</accession>
<dbReference type="EMBL" id="GBRH01273705">
    <property type="protein sequence ID" value="JAD24190.1"/>
    <property type="molecule type" value="Transcribed_RNA"/>
</dbReference>
<evidence type="ECO:0000313" key="1">
    <source>
        <dbReference type="EMBL" id="JAD24190.1"/>
    </source>
</evidence>
<organism evidence="1">
    <name type="scientific">Arundo donax</name>
    <name type="common">Giant reed</name>
    <name type="synonym">Donax arundinaceus</name>
    <dbReference type="NCBI Taxonomy" id="35708"/>
    <lineage>
        <taxon>Eukaryota</taxon>
        <taxon>Viridiplantae</taxon>
        <taxon>Streptophyta</taxon>
        <taxon>Embryophyta</taxon>
        <taxon>Tracheophyta</taxon>
        <taxon>Spermatophyta</taxon>
        <taxon>Magnoliopsida</taxon>
        <taxon>Liliopsida</taxon>
        <taxon>Poales</taxon>
        <taxon>Poaceae</taxon>
        <taxon>PACMAD clade</taxon>
        <taxon>Arundinoideae</taxon>
        <taxon>Arundineae</taxon>
        <taxon>Arundo</taxon>
    </lineage>
</organism>
<proteinExistence type="predicted"/>
<reference evidence="1" key="1">
    <citation type="submission" date="2014-09" db="EMBL/GenBank/DDBJ databases">
        <authorList>
            <person name="Magalhaes I.L.F."/>
            <person name="Oliveira U."/>
            <person name="Santos F.R."/>
            <person name="Vidigal T.H.D.A."/>
            <person name="Brescovit A.D."/>
            <person name="Santos A.J."/>
        </authorList>
    </citation>
    <scope>NUCLEOTIDE SEQUENCE</scope>
    <source>
        <tissue evidence="1">Shoot tissue taken approximately 20 cm above the soil surface</tissue>
    </source>
</reference>
<sequence>MFAIKFFLIDCEDIGCCYY</sequence>
<protein>
    <submittedName>
        <fullName evidence="1">Uncharacterized protein</fullName>
    </submittedName>
</protein>
<dbReference type="AlphaFoldDB" id="A0A0A8YG13"/>
<name>A0A0A8YG13_ARUDO</name>
<reference evidence="1" key="2">
    <citation type="journal article" date="2015" name="Data Brief">
        <title>Shoot transcriptome of the giant reed, Arundo donax.</title>
        <authorList>
            <person name="Barrero R.A."/>
            <person name="Guerrero F.D."/>
            <person name="Moolhuijzen P."/>
            <person name="Goolsby J.A."/>
            <person name="Tidwell J."/>
            <person name="Bellgard S.E."/>
            <person name="Bellgard M.I."/>
        </authorList>
    </citation>
    <scope>NUCLEOTIDE SEQUENCE</scope>
    <source>
        <tissue evidence="1">Shoot tissue taken approximately 20 cm above the soil surface</tissue>
    </source>
</reference>